<dbReference type="Proteomes" id="UP000018144">
    <property type="component" value="Unassembled WGS sequence"/>
</dbReference>
<proteinExistence type="predicted"/>
<accession>U4LI67</accession>
<sequence>MMSKRNGFSVVLWRVLPTMRQWGFAE</sequence>
<dbReference type="EMBL" id="HF935675">
    <property type="protein sequence ID" value="CCX12024.1"/>
    <property type="molecule type" value="Genomic_DNA"/>
</dbReference>
<keyword evidence="2" id="KW-1185">Reference proteome</keyword>
<gene>
    <name evidence="1" type="ORF">PCON_11618</name>
</gene>
<reference evidence="1 2" key="1">
    <citation type="journal article" date="2013" name="PLoS Genet.">
        <title>The genome and development-dependent transcriptomes of Pyronema confluens: a window into fungal evolution.</title>
        <authorList>
            <person name="Traeger S."/>
            <person name="Altegoer F."/>
            <person name="Freitag M."/>
            <person name="Gabaldon T."/>
            <person name="Kempken F."/>
            <person name="Kumar A."/>
            <person name="Marcet-Houben M."/>
            <person name="Poggeler S."/>
            <person name="Stajich J.E."/>
            <person name="Nowrousian M."/>
        </authorList>
    </citation>
    <scope>NUCLEOTIDE SEQUENCE [LARGE SCALE GENOMIC DNA]</scope>
    <source>
        <strain evidence="2">CBS 100304</strain>
        <tissue evidence="1">Vegetative mycelium</tissue>
    </source>
</reference>
<protein>
    <submittedName>
        <fullName evidence="1">Uncharacterized protein</fullName>
    </submittedName>
</protein>
<evidence type="ECO:0000313" key="1">
    <source>
        <dbReference type="EMBL" id="CCX12024.1"/>
    </source>
</evidence>
<dbReference type="AlphaFoldDB" id="U4LI67"/>
<organism evidence="1 2">
    <name type="scientific">Pyronema omphalodes (strain CBS 100304)</name>
    <name type="common">Pyronema confluens</name>
    <dbReference type="NCBI Taxonomy" id="1076935"/>
    <lineage>
        <taxon>Eukaryota</taxon>
        <taxon>Fungi</taxon>
        <taxon>Dikarya</taxon>
        <taxon>Ascomycota</taxon>
        <taxon>Pezizomycotina</taxon>
        <taxon>Pezizomycetes</taxon>
        <taxon>Pezizales</taxon>
        <taxon>Pyronemataceae</taxon>
        <taxon>Pyronema</taxon>
    </lineage>
</organism>
<name>U4LI67_PYROM</name>
<evidence type="ECO:0000313" key="2">
    <source>
        <dbReference type="Proteomes" id="UP000018144"/>
    </source>
</evidence>